<dbReference type="SUPFAM" id="SSF81383">
    <property type="entry name" value="F-box domain"/>
    <property type="match status" value="1"/>
</dbReference>
<gene>
    <name evidence="2" type="ORF">IFM89_030374</name>
</gene>
<reference evidence="2 3" key="1">
    <citation type="submission" date="2020-10" db="EMBL/GenBank/DDBJ databases">
        <title>The Coptis chinensis genome and diversification of protoberbering-type alkaloids.</title>
        <authorList>
            <person name="Wang B."/>
            <person name="Shu S."/>
            <person name="Song C."/>
            <person name="Liu Y."/>
        </authorList>
    </citation>
    <scope>NUCLEOTIDE SEQUENCE [LARGE SCALE GENOMIC DNA]</scope>
    <source>
        <strain evidence="2">HL-2020</strain>
        <tissue evidence="2">Leaf</tissue>
    </source>
</reference>
<dbReference type="AlphaFoldDB" id="A0A835LF19"/>
<dbReference type="PANTHER" id="PTHR31293:SF12">
    <property type="entry name" value="RNI-LIKE SUPERFAMILY PROTEIN"/>
    <property type="match status" value="1"/>
</dbReference>
<evidence type="ECO:0000313" key="2">
    <source>
        <dbReference type="EMBL" id="KAF9590062.1"/>
    </source>
</evidence>
<comment type="caution">
    <text evidence="2">The sequence shown here is derived from an EMBL/GenBank/DDBJ whole genome shotgun (WGS) entry which is preliminary data.</text>
</comment>
<dbReference type="OrthoDB" id="612216at2759"/>
<keyword evidence="3" id="KW-1185">Reference proteome</keyword>
<accession>A0A835LF19</accession>
<dbReference type="Proteomes" id="UP000631114">
    <property type="component" value="Unassembled WGS sequence"/>
</dbReference>
<name>A0A835LF19_9MAGN</name>
<dbReference type="PROSITE" id="PS50181">
    <property type="entry name" value="FBOX"/>
    <property type="match status" value="1"/>
</dbReference>
<evidence type="ECO:0000259" key="1">
    <source>
        <dbReference type="PROSITE" id="PS50181"/>
    </source>
</evidence>
<evidence type="ECO:0000313" key="3">
    <source>
        <dbReference type="Proteomes" id="UP000631114"/>
    </source>
</evidence>
<dbReference type="InterPro" id="IPR001810">
    <property type="entry name" value="F-box_dom"/>
</dbReference>
<dbReference type="EMBL" id="JADFTS010000009">
    <property type="protein sequence ID" value="KAF9590062.1"/>
    <property type="molecule type" value="Genomic_DNA"/>
</dbReference>
<feature type="domain" description="F-box" evidence="1">
    <location>
        <begin position="14"/>
        <end position="62"/>
    </location>
</feature>
<sequence length="130" mass="15224">MLYASPYSSCLKTMDRISNLPTHIRDLILSLLPTEDAIKTSILSKQWRNIGYTLSTLNFDKYHFVFKNEKRTEKKFELFVYNTLIRHHYREDIQRMKISVANGGAALSTAIHDWITLALLHDIRQLEVLL</sequence>
<dbReference type="PANTHER" id="PTHR31293">
    <property type="entry name" value="RNI-LIKE SUPERFAMILY PROTEIN"/>
    <property type="match status" value="1"/>
</dbReference>
<proteinExistence type="predicted"/>
<dbReference type="Pfam" id="PF00646">
    <property type="entry name" value="F-box"/>
    <property type="match status" value="1"/>
</dbReference>
<dbReference type="InterPro" id="IPR036047">
    <property type="entry name" value="F-box-like_dom_sf"/>
</dbReference>
<organism evidence="2 3">
    <name type="scientific">Coptis chinensis</name>
    <dbReference type="NCBI Taxonomy" id="261450"/>
    <lineage>
        <taxon>Eukaryota</taxon>
        <taxon>Viridiplantae</taxon>
        <taxon>Streptophyta</taxon>
        <taxon>Embryophyta</taxon>
        <taxon>Tracheophyta</taxon>
        <taxon>Spermatophyta</taxon>
        <taxon>Magnoliopsida</taxon>
        <taxon>Ranunculales</taxon>
        <taxon>Ranunculaceae</taxon>
        <taxon>Coptidoideae</taxon>
        <taxon>Coptis</taxon>
    </lineage>
</organism>
<protein>
    <recommendedName>
        <fullName evidence="1">F-box domain-containing protein</fullName>
    </recommendedName>
</protein>
<dbReference type="InterPro" id="IPR055294">
    <property type="entry name" value="FBL60-like"/>
</dbReference>